<keyword evidence="2" id="KW-1185">Reference proteome</keyword>
<gene>
    <name evidence="1" type="ORF">Gotri_007994</name>
</gene>
<comment type="caution">
    <text evidence="1">The sequence shown here is derived from an EMBL/GenBank/DDBJ whole genome shotgun (WGS) entry which is preliminary data.</text>
</comment>
<protein>
    <submittedName>
        <fullName evidence="1">Uncharacterized protein</fullName>
    </submittedName>
</protein>
<dbReference type="EMBL" id="JABEZW010000008">
    <property type="protein sequence ID" value="MBA0772652.1"/>
    <property type="molecule type" value="Genomic_DNA"/>
</dbReference>
<dbReference type="Proteomes" id="UP000593568">
    <property type="component" value="Unassembled WGS sequence"/>
</dbReference>
<name>A0A7J9EHY6_9ROSI</name>
<evidence type="ECO:0000313" key="2">
    <source>
        <dbReference type="Proteomes" id="UP000593568"/>
    </source>
</evidence>
<sequence>MTSMVFFITKLVLSIVQKGFLGLKKSYKFLVYLMHL</sequence>
<reference evidence="1 2" key="1">
    <citation type="journal article" date="2019" name="Genome Biol. Evol.">
        <title>Insights into the evolution of the New World diploid cottons (Gossypium, subgenus Houzingenia) based on genome sequencing.</title>
        <authorList>
            <person name="Grover C.E."/>
            <person name="Arick M.A. 2nd"/>
            <person name="Thrash A."/>
            <person name="Conover J.L."/>
            <person name="Sanders W.S."/>
            <person name="Peterson D.G."/>
            <person name="Frelichowski J.E."/>
            <person name="Scheffler J.A."/>
            <person name="Scheffler B.E."/>
            <person name="Wendel J.F."/>
        </authorList>
    </citation>
    <scope>NUCLEOTIDE SEQUENCE [LARGE SCALE GENOMIC DNA]</scope>
    <source>
        <strain evidence="1">8</strain>
        <tissue evidence="1">Leaf</tissue>
    </source>
</reference>
<accession>A0A7J9EHY6</accession>
<organism evidence="1 2">
    <name type="scientific">Gossypium trilobum</name>
    <dbReference type="NCBI Taxonomy" id="34281"/>
    <lineage>
        <taxon>Eukaryota</taxon>
        <taxon>Viridiplantae</taxon>
        <taxon>Streptophyta</taxon>
        <taxon>Embryophyta</taxon>
        <taxon>Tracheophyta</taxon>
        <taxon>Spermatophyta</taxon>
        <taxon>Magnoliopsida</taxon>
        <taxon>eudicotyledons</taxon>
        <taxon>Gunneridae</taxon>
        <taxon>Pentapetalae</taxon>
        <taxon>rosids</taxon>
        <taxon>malvids</taxon>
        <taxon>Malvales</taxon>
        <taxon>Malvaceae</taxon>
        <taxon>Malvoideae</taxon>
        <taxon>Gossypium</taxon>
    </lineage>
</organism>
<proteinExistence type="predicted"/>
<evidence type="ECO:0000313" key="1">
    <source>
        <dbReference type="EMBL" id="MBA0772652.1"/>
    </source>
</evidence>
<dbReference type="AlphaFoldDB" id="A0A7J9EHY6"/>